<dbReference type="EMBL" id="FNGO01000024">
    <property type="protein sequence ID" value="SDM26962.1"/>
    <property type="molecule type" value="Genomic_DNA"/>
</dbReference>
<evidence type="ECO:0000313" key="3">
    <source>
        <dbReference type="Proteomes" id="UP000199476"/>
    </source>
</evidence>
<evidence type="ECO:0000313" key="2">
    <source>
        <dbReference type="EMBL" id="SDM26962.1"/>
    </source>
</evidence>
<dbReference type="InterPro" id="IPR009951">
    <property type="entry name" value="Host-nuc_inhib_Gam"/>
</dbReference>
<proteinExistence type="predicted"/>
<evidence type="ECO:0000256" key="1">
    <source>
        <dbReference type="SAM" id="Coils"/>
    </source>
</evidence>
<protein>
    <submittedName>
        <fullName evidence="2">Bacteriophage Mu Gam like protein</fullName>
    </submittedName>
</protein>
<dbReference type="SUPFAM" id="SSF161266">
    <property type="entry name" value="Gam-like"/>
    <property type="match status" value="1"/>
</dbReference>
<organism evidence="2 3">
    <name type="scientific">Halarsenatibacter silvermanii</name>
    <dbReference type="NCBI Taxonomy" id="321763"/>
    <lineage>
        <taxon>Bacteria</taxon>
        <taxon>Bacillati</taxon>
        <taxon>Bacillota</taxon>
        <taxon>Clostridia</taxon>
        <taxon>Halanaerobiales</taxon>
        <taxon>Halarsenatibacteraceae</taxon>
        <taxon>Halarsenatibacter</taxon>
    </lineage>
</organism>
<dbReference type="RefSeq" id="WP_234985596.1">
    <property type="nucleotide sequence ID" value="NZ_FNGO01000024.1"/>
</dbReference>
<gene>
    <name evidence="2" type="ORF">SAMN04488692_12414</name>
</gene>
<reference evidence="2 3" key="1">
    <citation type="submission" date="2016-10" db="EMBL/GenBank/DDBJ databases">
        <authorList>
            <person name="de Groot N.N."/>
        </authorList>
    </citation>
    <scope>NUCLEOTIDE SEQUENCE [LARGE SCALE GENOMIC DNA]</scope>
    <source>
        <strain evidence="2 3">SLAS-1</strain>
    </source>
</reference>
<dbReference type="GO" id="GO:0042262">
    <property type="term" value="P:DNA protection"/>
    <property type="evidence" value="ECO:0007669"/>
    <property type="project" value="InterPro"/>
</dbReference>
<keyword evidence="1" id="KW-0175">Coiled coil</keyword>
<dbReference type="Proteomes" id="UP000199476">
    <property type="component" value="Unassembled WGS sequence"/>
</dbReference>
<dbReference type="Pfam" id="PF07352">
    <property type="entry name" value="Phage_Mu_Gam"/>
    <property type="match status" value="1"/>
</dbReference>
<sequence length="193" mass="22724">MAEPAHKLDNLEIEVKPAEEREEKSGFVIDNDEKASWALRKVRDMKRKQKANEELAQAQIEKIKEDIQEIKSWLDDENSKIQNNIDFMKEKLENYAHRLRDEDPDLKTYNLPFGALKFRKQRPKWKYDEDKLLDFVENNFEDALKIKKKVSKRELKKQAEVTGNKAVIEDTGEVIEGVTVTHPPEKFKVDVKE</sequence>
<dbReference type="STRING" id="321763.SAMN04488692_12414"/>
<accession>A0A1G9RUV6</accession>
<dbReference type="AlphaFoldDB" id="A0A1G9RUV6"/>
<name>A0A1G9RUV6_9FIRM</name>
<feature type="coiled-coil region" evidence="1">
    <location>
        <begin position="41"/>
        <end position="98"/>
    </location>
</feature>
<keyword evidence="3" id="KW-1185">Reference proteome</keyword>
<dbReference type="GO" id="GO:0003690">
    <property type="term" value="F:double-stranded DNA binding"/>
    <property type="evidence" value="ECO:0007669"/>
    <property type="project" value="InterPro"/>
</dbReference>